<dbReference type="Gene3D" id="3.40.50.720">
    <property type="entry name" value="NAD(P)-binding Rossmann-like Domain"/>
    <property type="match status" value="1"/>
</dbReference>
<dbReference type="InterPro" id="IPR017896">
    <property type="entry name" value="4Fe4S_Fe-S-bd"/>
</dbReference>
<dbReference type="PANTHER" id="PTHR43498">
    <property type="entry name" value="FERREDOXIN:COB-COM HETERODISULFIDE REDUCTASE SUBUNIT A"/>
    <property type="match status" value="1"/>
</dbReference>
<comment type="cofactor">
    <cofactor evidence="1">
        <name>FAD</name>
        <dbReference type="ChEBI" id="CHEBI:57692"/>
    </cofactor>
</comment>
<dbReference type="PANTHER" id="PTHR43498:SF1">
    <property type="entry name" value="COB--COM HETERODISULFIDE REDUCTASE IRON-SULFUR SUBUNIT A"/>
    <property type="match status" value="1"/>
</dbReference>
<feature type="domain" description="4Fe-4S ferredoxin-type" evidence="9">
    <location>
        <begin position="577"/>
        <end position="606"/>
    </location>
</feature>
<comment type="similarity">
    <text evidence="2">Belongs to the HdrA family.</text>
</comment>
<dbReference type="EMBL" id="DRSQ01000197">
    <property type="protein sequence ID" value="HHE32769.1"/>
    <property type="molecule type" value="Genomic_DNA"/>
</dbReference>
<evidence type="ECO:0000256" key="4">
    <source>
        <dbReference type="ARBA" id="ARBA00022723"/>
    </source>
</evidence>
<keyword evidence="7" id="KW-0408">Iron</keyword>
<evidence type="ECO:0000256" key="3">
    <source>
        <dbReference type="ARBA" id="ARBA00022485"/>
    </source>
</evidence>
<feature type="domain" description="4Fe-4S ferredoxin-type" evidence="9">
    <location>
        <begin position="616"/>
        <end position="645"/>
    </location>
</feature>
<evidence type="ECO:0000256" key="7">
    <source>
        <dbReference type="ARBA" id="ARBA00023004"/>
    </source>
</evidence>
<dbReference type="Proteomes" id="UP000886058">
    <property type="component" value="Unassembled WGS sequence"/>
</dbReference>
<evidence type="ECO:0000256" key="2">
    <source>
        <dbReference type="ARBA" id="ARBA00006561"/>
    </source>
</evidence>
<dbReference type="InterPro" id="IPR036188">
    <property type="entry name" value="FAD/NAD-bd_sf"/>
</dbReference>
<dbReference type="Pfam" id="PF00037">
    <property type="entry name" value="Fer4"/>
    <property type="match status" value="1"/>
</dbReference>
<gene>
    <name evidence="10" type="ORF">ENL07_09170</name>
</gene>
<keyword evidence="5" id="KW-0285">Flavoprotein</keyword>
<dbReference type="SUPFAM" id="SSF51905">
    <property type="entry name" value="FAD/NAD(P)-binding domain"/>
    <property type="match status" value="1"/>
</dbReference>
<feature type="domain" description="4Fe-4S ferredoxin-type" evidence="9">
    <location>
        <begin position="234"/>
        <end position="263"/>
    </location>
</feature>
<evidence type="ECO:0000256" key="1">
    <source>
        <dbReference type="ARBA" id="ARBA00001974"/>
    </source>
</evidence>
<dbReference type="GO" id="GO:0016491">
    <property type="term" value="F:oxidoreductase activity"/>
    <property type="evidence" value="ECO:0007669"/>
    <property type="project" value="UniProtKB-KW"/>
</dbReference>
<dbReference type="PROSITE" id="PS51379">
    <property type="entry name" value="4FE4S_FER_2"/>
    <property type="match status" value="4"/>
</dbReference>
<dbReference type="InterPro" id="IPR017900">
    <property type="entry name" value="4Fe4S_Fe_S_CS"/>
</dbReference>
<protein>
    <submittedName>
        <fullName evidence="10">CoB--CoM heterodisulfide reductase iron-sulfur subunit A family protein</fullName>
    </submittedName>
</protein>
<evidence type="ECO:0000256" key="6">
    <source>
        <dbReference type="ARBA" id="ARBA00023002"/>
    </source>
</evidence>
<feature type="domain" description="4Fe-4S ferredoxin-type" evidence="9">
    <location>
        <begin position="282"/>
        <end position="317"/>
    </location>
</feature>
<reference evidence="10" key="1">
    <citation type="journal article" date="2020" name="mSystems">
        <title>Genome- and Community-Level Interaction Insights into Carbon Utilization and Element Cycling Functions of Hydrothermarchaeota in Hydrothermal Sediment.</title>
        <authorList>
            <person name="Zhou Z."/>
            <person name="Liu Y."/>
            <person name="Xu W."/>
            <person name="Pan J."/>
            <person name="Luo Z.H."/>
            <person name="Li M."/>
        </authorList>
    </citation>
    <scope>NUCLEOTIDE SEQUENCE [LARGE SCALE GENOMIC DNA]</scope>
    <source>
        <strain evidence="10">HyVt-633</strain>
    </source>
</reference>
<dbReference type="AlphaFoldDB" id="A0A7C5DF57"/>
<proteinExistence type="inferred from homology"/>
<accession>A0A7C5DF57</accession>
<keyword evidence="8" id="KW-0411">Iron-sulfur</keyword>
<dbReference type="PROSITE" id="PS00198">
    <property type="entry name" value="4FE4S_FER_1"/>
    <property type="match status" value="1"/>
</dbReference>
<dbReference type="GO" id="GO:0051539">
    <property type="term" value="F:4 iron, 4 sulfur cluster binding"/>
    <property type="evidence" value="ECO:0007669"/>
    <property type="project" value="UniProtKB-KW"/>
</dbReference>
<evidence type="ECO:0000313" key="10">
    <source>
        <dbReference type="EMBL" id="HHE32769.1"/>
    </source>
</evidence>
<evidence type="ECO:0000259" key="9">
    <source>
        <dbReference type="PROSITE" id="PS51379"/>
    </source>
</evidence>
<dbReference type="SUPFAM" id="SSF54862">
    <property type="entry name" value="4Fe-4S ferredoxins"/>
    <property type="match status" value="1"/>
</dbReference>
<dbReference type="Gene3D" id="3.30.70.20">
    <property type="match status" value="2"/>
</dbReference>
<dbReference type="Pfam" id="PF12831">
    <property type="entry name" value="FAD_oxidored"/>
    <property type="match status" value="1"/>
</dbReference>
<name>A0A7C5DF57_9CHLB</name>
<keyword evidence="4" id="KW-0479">Metal-binding</keyword>
<keyword evidence="5" id="KW-0274">FAD</keyword>
<sequence length="657" mass="71712">MAKIGVFVCHCGENIASVVDTERLVKEISGHPGVAVATEYKYFCSDPGQETVKRAIRENNLTGVVVSACSPRMHETTFRKACAEAGLNPYMLEMANIREHCSWVHSDKEEATDKAIEITRSLVEKVKRNNNLKPIEVPITRRAMVIGGGIAGIQAALDIAGAGREVVLVEREPSIGGHMSQLSETFPTLDCSQCILTPRMVEAIQHPNIRVMTYSEVESVDGYIGNFKVKVRKKARYVDMDKCTGCGDCIQKCPVKKIPSEFECGLGKRTAIYTPFAQAVPNVPVIDKDRCTYFKNGRCKICEKTCQIENCIDFEMQDTFEEIEIGAIVVATGFQIQDTSIYGEYGLGKYKDVITGLSFERLASASGPTGGVIRRPSDGEIPDTIVFIQCAGSRDPSKGVKYCSKICCMYTAKHAMLYAHKNHDGNSQIFYMDIRAAGKGYDEFTRRAIEEDGAEYLRGRVSKIYEENGKLMVRGVDSLLGKPVEVAADMVVLATAIVPQPDAKETAKKIGIGYDEYGFYNEAHLKLRPVETATAGIYLAGACQSPKDIPDSVAQASAAAAKVIGLFSRELLEREPVVASISDATCAGCFGCQMACPYNAIDVRDINDRNGNLIKQVADVNPGLCQGCGTCVTFCRSNSIDLAGFTEKQIFAEVMAL</sequence>
<comment type="caution">
    <text evidence="10">The sequence shown here is derived from an EMBL/GenBank/DDBJ whole genome shotgun (WGS) entry which is preliminary data.</text>
</comment>
<evidence type="ECO:0000256" key="8">
    <source>
        <dbReference type="ARBA" id="ARBA00023014"/>
    </source>
</evidence>
<evidence type="ECO:0000256" key="5">
    <source>
        <dbReference type="ARBA" id="ARBA00022827"/>
    </source>
</evidence>
<dbReference type="Pfam" id="PF12838">
    <property type="entry name" value="Fer4_7"/>
    <property type="match status" value="1"/>
</dbReference>
<keyword evidence="6" id="KW-0560">Oxidoreductase</keyword>
<keyword evidence="3" id="KW-0004">4Fe-4S</keyword>
<organism evidence="10">
    <name type="scientific">Chlorobaculum parvum</name>
    <dbReference type="NCBI Taxonomy" id="274539"/>
    <lineage>
        <taxon>Bacteria</taxon>
        <taxon>Pseudomonadati</taxon>
        <taxon>Chlorobiota</taxon>
        <taxon>Chlorobiia</taxon>
        <taxon>Chlorobiales</taxon>
        <taxon>Chlorobiaceae</taxon>
        <taxon>Chlorobaculum</taxon>
    </lineage>
</organism>
<dbReference type="InterPro" id="IPR039650">
    <property type="entry name" value="HdrA-like"/>
</dbReference>
<dbReference type="GO" id="GO:0046872">
    <property type="term" value="F:metal ion binding"/>
    <property type="evidence" value="ECO:0007669"/>
    <property type="project" value="UniProtKB-KW"/>
</dbReference>